<evidence type="ECO:0000313" key="15">
    <source>
        <dbReference type="Proteomes" id="UP000095003"/>
    </source>
</evidence>
<dbReference type="PANTHER" id="PTHR34220">
    <property type="entry name" value="SENSOR HISTIDINE KINASE YPDA"/>
    <property type="match status" value="1"/>
</dbReference>
<sequence length="548" mass="62748">MRTEKKTKSIVGKINLLFFAVIAISAGAIVSLYMIKLSRDMVALDEKNQRELLLNVNESLNAVCERSETALNYLLGMEKLQKYISSDFQNDSEHIFSLYDASEDMTTIKYINKDIIEEITFYSTYAELPEHGNQFHHAGYLERDPQLSAFMKSRDTSGWFKNVSSEIYLETGKSVRTLYAVYARKIMGLEGRQLGIFVVQLKEKQLKQILNESDGIYLMESLPEDRVGIYNSYLSGYVVLQQETADIAATVVGNIIFILVITCSGLGIIEFFIQKLVKKIFKNMYHMLGDMEKIVDNDFSSRLPENQEQELNEIAGKVNILLGRIQKSIQSVIELEKQKQRTEMMALQLQMNPHFFYNGLSIVQYTLEEMDRYRESTAISYFSRILRYNMHPGVLAAIGKELECVRNYVEFVNAFRSPGMEVDYRVDEALMDLKIPKFILQPFAENAVKYGDGRYLIVYAAYNQEKLVLQVKNTGNISENVRCAVNETLKDAYVKENTGKIGLKNIATRLKLFYGKGAEVEILEEKGWVIVEIRVDRSVLSAVERMGV</sequence>
<evidence type="ECO:0000256" key="8">
    <source>
        <dbReference type="ARBA" id="ARBA00022840"/>
    </source>
</evidence>
<evidence type="ECO:0000256" key="11">
    <source>
        <dbReference type="ARBA" id="ARBA00023136"/>
    </source>
</evidence>
<feature type="transmembrane region" description="Helical" evidence="12">
    <location>
        <begin position="251"/>
        <end position="273"/>
    </location>
</feature>
<dbReference type="GeneID" id="93299933"/>
<evidence type="ECO:0000256" key="7">
    <source>
        <dbReference type="ARBA" id="ARBA00022777"/>
    </source>
</evidence>
<evidence type="ECO:0000256" key="9">
    <source>
        <dbReference type="ARBA" id="ARBA00022989"/>
    </source>
</evidence>
<dbReference type="Proteomes" id="UP000095003">
    <property type="component" value="Unassembled WGS sequence"/>
</dbReference>
<accession>A0A1E3AZV6</accession>
<dbReference type="AlphaFoldDB" id="A0A1E3AZV6"/>
<dbReference type="PROSITE" id="PS50885">
    <property type="entry name" value="HAMP"/>
    <property type="match status" value="1"/>
</dbReference>
<dbReference type="GO" id="GO:0005886">
    <property type="term" value="C:plasma membrane"/>
    <property type="evidence" value="ECO:0007669"/>
    <property type="project" value="UniProtKB-SubCell"/>
</dbReference>
<keyword evidence="5 12" id="KW-0812">Transmembrane</keyword>
<evidence type="ECO:0000256" key="4">
    <source>
        <dbReference type="ARBA" id="ARBA00022679"/>
    </source>
</evidence>
<dbReference type="InterPro" id="IPR036890">
    <property type="entry name" value="HATPase_C_sf"/>
</dbReference>
<dbReference type="Pfam" id="PF06580">
    <property type="entry name" value="His_kinase"/>
    <property type="match status" value="1"/>
</dbReference>
<dbReference type="EC" id="2.7.13.3" evidence="14"/>
<dbReference type="GO" id="GO:0000155">
    <property type="term" value="F:phosphorelay sensor kinase activity"/>
    <property type="evidence" value="ECO:0007669"/>
    <property type="project" value="InterPro"/>
</dbReference>
<keyword evidence="6" id="KW-0547">Nucleotide-binding</keyword>
<dbReference type="RefSeq" id="WP_069156222.1">
    <property type="nucleotide sequence ID" value="NZ_DBFYTC010000080.1"/>
</dbReference>
<keyword evidence="7 14" id="KW-0418">Kinase</keyword>
<keyword evidence="3" id="KW-0597">Phosphoprotein</keyword>
<dbReference type="PANTHER" id="PTHR34220:SF11">
    <property type="entry name" value="SENSOR PROTEIN KINASE HPTS"/>
    <property type="match status" value="1"/>
</dbReference>
<feature type="transmembrane region" description="Helical" evidence="12">
    <location>
        <begin position="12"/>
        <end position="35"/>
    </location>
</feature>
<keyword evidence="10" id="KW-0902">Two-component regulatory system</keyword>
<dbReference type="Gene3D" id="3.30.565.10">
    <property type="entry name" value="Histidine kinase-like ATPase, C-terminal domain"/>
    <property type="match status" value="1"/>
</dbReference>
<keyword evidence="9 12" id="KW-1133">Transmembrane helix</keyword>
<protein>
    <submittedName>
        <fullName evidence="14">Sensor histidine kinase YpdA</fullName>
        <ecNumber evidence="14">2.7.13.3</ecNumber>
    </submittedName>
</protein>
<evidence type="ECO:0000256" key="6">
    <source>
        <dbReference type="ARBA" id="ARBA00022741"/>
    </source>
</evidence>
<organism evidence="14 15">
    <name type="scientific">Eisenbergiella tayi</name>
    <dbReference type="NCBI Taxonomy" id="1432052"/>
    <lineage>
        <taxon>Bacteria</taxon>
        <taxon>Bacillati</taxon>
        <taxon>Bacillota</taxon>
        <taxon>Clostridia</taxon>
        <taxon>Lachnospirales</taxon>
        <taxon>Lachnospiraceae</taxon>
        <taxon>Eisenbergiella</taxon>
    </lineage>
</organism>
<dbReference type="SUPFAM" id="SSF55874">
    <property type="entry name" value="ATPase domain of HSP90 chaperone/DNA topoisomerase II/histidine kinase"/>
    <property type="match status" value="1"/>
</dbReference>
<dbReference type="EMBL" id="MCGI01000001">
    <property type="protein sequence ID" value="ODM13726.1"/>
    <property type="molecule type" value="Genomic_DNA"/>
</dbReference>
<evidence type="ECO:0000259" key="13">
    <source>
        <dbReference type="PROSITE" id="PS50885"/>
    </source>
</evidence>
<keyword evidence="2" id="KW-1003">Cell membrane</keyword>
<evidence type="ECO:0000256" key="10">
    <source>
        <dbReference type="ARBA" id="ARBA00023012"/>
    </source>
</evidence>
<evidence type="ECO:0000256" key="12">
    <source>
        <dbReference type="SAM" id="Phobius"/>
    </source>
</evidence>
<dbReference type="InterPro" id="IPR010559">
    <property type="entry name" value="Sig_transdc_His_kin_internal"/>
</dbReference>
<comment type="subcellular location">
    <subcellularLocation>
        <location evidence="1">Cell membrane</location>
        <topology evidence="1">Multi-pass membrane protein</topology>
    </subcellularLocation>
</comment>
<keyword evidence="8" id="KW-0067">ATP-binding</keyword>
<feature type="domain" description="HAMP" evidence="13">
    <location>
        <begin position="278"/>
        <end position="330"/>
    </location>
</feature>
<name>A0A1E3AZV6_9FIRM</name>
<gene>
    <name evidence="14" type="primary">ypdA_9</name>
    <name evidence="14" type="ORF">BEH84_01445</name>
</gene>
<dbReference type="InterPro" id="IPR050640">
    <property type="entry name" value="Bact_2-comp_sensor_kinase"/>
</dbReference>
<dbReference type="GO" id="GO:0005524">
    <property type="term" value="F:ATP binding"/>
    <property type="evidence" value="ECO:0007669"/>
    <property type="project" value="UniProtKB-KW"/>
</dbReference>
<keyword evidence="11 12" id="KW-0472">Membrane</keyword>
<evidence type="ECO:0000256" key="2">
    <source>
        <dbReference type="ARBA" id="ARBA00022475"/>
    </source>
</evidence>
<evidence type="ECO:0000256" key="5">
    <source>
        <dbReference type="ARBA" id="ARBA00022692"/>
    </source>
</evidence>
<proteinExistence type="predicted"/>
<keyword evidence="4 14" id="KW-0808">Transferase</keyword>
<comment type="caution">
    <text evidence="14">The sequence shown here is derived from an EMBL/GenBank/DDBJ whole genome shotgun (WGS) entry which is preliminary data.</text>
</comment>
<dbReference type="InterPro" id="IPR003660">
    <property type="entry name" value="HAMP_dom"/>
</dbReference>
<evidence type="ECO:0000313" key="14">
    <source>
        <dbReference type="EMBL" id="ODM13726.1"/>
    </source>
</evidence>
<evidence type="ECO:0000256" key="1">
    <source>
        <dbReference type="ARBA" id="ARBA00004651"/>
    </source>
</evidence>
<evidence type="ECO:0000256" key="3">
    <source>
        <dbReference type="ARBA" id="ARBA00022553"/>
    </source>
</evidence>
<reference evidence="14 15" key="1">
    <citation type="submission" date="2016-07" db="EMBL/GenBank/DDBJ databases">
        <title>Characterization of isolates of Eisenbergiella tayi derived from blood cultures, using whole genome sequencing.</title>
        <authorList>
            <person name="Burdz T."/>
            <person name="Wiebe D."/>
            <person name="Huynh C."/>
            <person name="Bernard K."/>
        </authorList>
    </citation>
    <scope>NUCLEOTIDE SEQUENCE [LARGE SCALE GENOMIC DNA]</scope>
    <source>
        <strain evidence="14 15">NML 120489</strain>
    </source>
</reference>